<feature type="domain" description="Glutathionylspermidine synthase pre-ATP-grasp-like" evidence="6">
    <location>
        <begin position="18"/>
        <end position="407"/>
    </location>
</feature>
<dbReference type="Pfam" id="PF03738">
    <property type="entry name" value="GSP_synth"/>
    <property type="match status" value="1"/>
</dbReference>
<sequence length="418" mass="47048">MTGYRQHRADLFDRIRQENIFTWDFMYGQEYALATTCQLSQNELEEIAYATEQLGGIFAKTIRILQQGSDLLLLELGIPPKSFTAVRVPSLPHCPTTIGRFDFARTANGLKMLEFNSDTPGGIVEAFYLNGRICEYYGYTDVNAGLLGTIANAFDTIMAEYKSQGYDTENIVFSALDWHEEDAGTARFLMKHSGLSACFVPLKELRIYQDRLWWSSGGRLKPIDVLYRLHPIGIMCEEKDQDGYPTGEHLLDLVARKRLAIINQPGAMLAQTKALQALIWSLHETGEYFTPQEQQVIGTYMLPTYLENRFLGKTDYVVKPVLGREGGAVTIYNADGIATAKDSNKSYWEQKMIYQQCVELEQIKVETLKGCYDGFLLWGSFLIGGKAAAVNARVGGRITDDLSYFLAIRMANNKGENT</sequence>
<proteinExistence type="predicted"/>
<keyword evidence="1 7" id="KW-0436">Ligase</keyword>
<dbReference type="SUPFAM" id="SSF56059">
    <property type="entry name" value="Glutathione synthetase ATP-binding domain-like"/>
    <property type="match status" value="1"/>
</dbReference>
<dbReference type="EMBL" id="CP155573">
    <property type="protein sequence ID" value="XFO68754.1"/>
    <property type="molecule type" value="Genomic_DNA"/>
</dbReference>
<organism evidence="7 8">
    <name type="scientific">Sporomusa silvacetica DSM 10669</name>
    <dbReference type="NCBI Taxonomy" id="1123289"/>
    <lineage>
        <taxon>Bacteria</taxon>
        <taxon>Bacillati</taxon>
        <taxon>Bacillota</taxon>
        <taxon>Negativicutes</taxon>
        <taxon>Selenomonadales</taxon>
        <taxon>Sporomusaceae</taxon>
        <taxon>Sporomusa</taxon>
    </lineage>
</organism>
<accession>A0ABZ3ISR7</accession>
<evidence type="ECO:0000256" key="2">
    <source>
        <dbReference type="ARBA" id="ARBA00022723"/>
    </source>
</evidence>
<name>A0ABZ3ISR7_9FIRM</name>
<evidence type="ECO:0000313" key="8">
    <source>
        <dbReference type="Proteomes" id="UP000216752"/>
    </source>
</evidence>
<evidence type="ECO:0000256" key="4">
    <source>
        <dbReference type="ARBA" id="ARBA00022840"/>
    </source>
</evidence>
<evidence type="ECO:0000256" key="5">
    <source>
        <dbReference type="ARBA" id="ARBA00022842"/>
    </source>
</evidence>
<dbReference type="EC" id="6.3.1.-" evidence="7"/>
<keyword evidence="2" id="KW-0479">Metal-binding</keyword>
<dbReference type="InterPro" id="IPR005494">
    <property type="entry name" value="GSPS_pre-ATP-grasp-like_dom"/>
</dbReference>
<dbReference type="InterPro" id="IPR016185">
    <property type="entry name" value="PreATP-grasp_dom_sf"/>
</dbReference>
<gene>
    <name evidence="7" type="primary">yjfC</name>
    <name evidence="7" type="ORF">SPSIL_049770</name>
</gene>
<keyword evidence="4" id="KW-0067">ATP-binding</keyword>
<dbReference type="Gene3D" id="3.30.1490.330">
    <property type="match status" value="1"/>
</dbReference>
<evidence type="ECO:0000313" key="7">
    <source>
        <dbReference type="EMBL" id="XFO68754.1"/>
    </source>
</evidence>
<evidence type="ECO:0000256" key="1">
    <source>
        <dbReference type="ARBA" id="ARBA00022598"/>
    </source>
</evidence>
<protein>
    <submittedName>
        <fullName evidence="7">Acid--amine ligase YjfC</fullName>
        <ecNumber evidence="7">6.3.1.-</ecNumber>
    </submittedName>
</protein>
<keyword evidence="8" id="KW-1185">Reference proteome</keyword>
<evidence type="ECO:0000259" key="6">
    <source>
        <dbReference type="Pfam" id="PF03738"/>
    </source>
</evidence>
<keyword evidence="3" id="KW-0547">Nucleotide-binding</keyword>
<dbReference type="GO" id="GO:0016874">
    <property type="term" value="F:ligase activity"/>
    <property type="evidence" value="ECO:0007669"/>
    <property type="project" value="UniProtKB-KW"/>
</dbReference>
<reference evidence="7" key="1">
    <citation type="submission" date="2024-05" db="EMBL/GenBank/DDBJ databases">
        <title>Isolation and characterization of Sporomusa carbonis sp. nov., a carboxydotrophic hydrogenogen in the genus of Sporomusa isolated from a charcoal burning pile.</title>
        <authorList>
            <person name="Boeer T."/>
            <person name="Rosenbaum F."/>
            <person name="Eysell L."/>
            <person name="Mueller V."/>
            <person name="Daniel R."/>
            <person name="Poehlein A."/>
        </authorList>
    </citation>
    <scope>NUCLEOTIDE SEQUENCE [LARGE SCALE GENOMIC DNA]</scope>
    <source>
        <strain evidence="7">DSM 10669</strain>
    </source>
</reference>
<dbReference type="Proteomes" id="UP000216752">
    <property type="component" value="Chromosome"/>
</dbReference>
<dbReference type="SUPFAM" id="SSF52440">
    <property type="entry name" value="PreATP-grasp domain"/>
    <property type="match status" value="1"/>
</dbReference>
<keyword evidence="5" id="KW-0460">Magnesium</keyword>
<evidence type="ECO:0000256" key="3">
    <source>
        <dbReference type="ARBA" id="ARBA00022741"/>
    </source>
</evidence>